<dbReference type="KEGG" id="mpq:ABA45_14365"/>
<dbReference type="FunFam" id="3.20.20.70:FF:000262">
    <property type="entry name" value="NADH:flavin oxidoreductase"/>
    <property type="match status" value="1"/>
</dbReference>
<dbReference type="RefSeq" id="WP_048387201.1">
    <property type="nucleotide sequence ID" value="NZ_CP011494.1"/>
</dbReference>
<protein>
    <submittedName>
        <fullName evidence="2">1,2-oxophytodienoate reductase</fullName>
    </submittedName>
</protein>
<gene>
    <name evidence="2" type="ORF">ABA45_14365</name>
</gene>
<dbReference type="GO" id="GO:0005829">
    <property type="term" value="C:cytosol"/>
    <property type="evidence" value="ECO:0007669"/>
    <property type="project" value="TreeGrafter"/>
</dbReference>
<reference evidence="2 3" key="1">
    <citation type="submission" date="2015-05" db="EMBL/GenBank/DDBJ databases">
        <title>Complete genome of Marinobacter psychrophilus strain 20041T isolated from sea-ice of the Canadian Basin.</title>
        <authorList>
            <person name="Song L."/>
            <person name="Ren L."/>
            <person name="Yu Y."/>
            <person name="Wang X."/>
        </authorList>
    </citation>
    <scope>NUCLEOTIDE SEQUENCE [LARGE SCALE GENOMIC DNA]</scope>
    <source>
        <strain evidence="2 3">20041</strain>
    </source>
</reference>
<evidence type="ECO:0000259" key="1">
    <source>
        <dbReference type="Pfam" id="PF00724"/>
    </source>
</evidence>
<dbReference type="AlphaFoldDB" id="A0A0H4IEP7"/>
<dbReference type="GO" id="GO:0016491">
    <property type="term" value="F:oxidoreductase activity"/>
    <property type="evidence" value="ECO:0007669"/>
    <property type="project" value="InterPro"/>
</dbReference>
<dbReference type="Proteomes" id="UP000036406">
    <property type="component" value="Chromosome"/>
</dbReference>
<accession>A0A0H4IEP7</accession>
<feature type="domain" description="NADH:flavin oxidoreductase/NADH oxidase N-terminal" evidence="1">
    <location>
        <begin position="8"/>
        <end position="354"/>
    </location>
</feature>
<dbReference type="InterPro" id="IPR045247">
    <property type="entry name" value="Oye-like"/>
</dbReference>
<dbReference type="GO" id="GO:0010181">
    <property type="term" value="F:FMN binding"/>
    <property type="evidence" value="ECO:0007669"/>
    <property type="project" value="InterPro"/>
</dbReference>
<dbReference type="Gene3D" id="3.20.20.70">
    <property type="entry name" value="Aldolase class I"/>
    <property type="match status" value="1"/>
</dbReference>
<proteinExistence type="predicted"/>
<evidence type="ECO:0000313" key="2">
    <source>
        <dbReference type="EMBL" id="AKO53452.1"/>
    </source>
</evidence>
<name>A0A0H4IEP7_9GAMM</name>
<dbReference type="SUPFAM" id="SSF51395">
    <property type="entry name" value="FMN-linked oxidoreductases"/>
    <property type="match status" value="1"/>
</dbReference>
<keyword evidence="3" id="KW-1185">Reference proteome</keyword>
<dbReference type="PANTHER" id="PTHR22893:SF55">
    <property type="entry name" value="OXIDOREDUCTASE-RELATED"/>
    <property type="match status" value="1"/>
</dbReference>
<dbReference type="EMBL" id="CP011494">
    <property type="protein sequence ID" value="AKO53452.1"/>
    <property type="molecule type" value="Genomic_DNA"/>
</dbReference>
<dbReference type="CDD" id="cd04747">
    <property type="entry name" value="OYE_like_5_FMN"/>
    <property type="match status" value="1"/>
</dbReference>
<evidence type="ECO:0000313" key="3">
    <source>
        <dbReference type="Proteomes" id="UP000036406"/>
    </source>
</evidence>
<dbReference type="PATRIC" id="fig|330734.3.peg.3019"/>
<sequence length="370" mass="40664">MTMNLGPMFEPFNVHNLTLRNRVAMAPMTRSFSPNGVPGENVVAYYRRRAEAGVGLIITEGTTVNHPAASGYPDVPTFHGVDALAGWKKVVDAVHEGGGAIFPQLWHVGSVRKEGAAPDPSVPGYSPSGLFAPGKPSGRAMNKEDIDNVVTAFADAAQDAKALGFDGVEIHGAHGYLLDQFLWEGTNQRDDEYGGSMENRLRFVVEIVAAIRHRVGPKFPIMLRFSQWKQQDYGAKLVHSPEQLEQFLKPLVEAGVDIFHASTRRFWEPEFEGSDLNLAGWTQKLSGKPAMSVGSVGLTEDFISGTMASKQESVEQSGIDELVKRMNNHEFELIAVGRALLQDPEWLTKVKEGRLGEVDDFARKSLTKLY</sequence>
<dbReference type="Pfam" id="PF00724">
    <property type="entry name" value="Oxidored_FMN"/>
    <property type="match status" value="1"/>
</dbReference>
<dbReference type="PANTHER" id="PTHR22893">
    <property type="entry name" value="NADH OXIDOREDUCTASE-RELATED"/>
    <property type="match status" value="1"/>
</dbReference>
<dbReference type="InterPro" id="IPR001155">
    <property type="entry name" value="OxRdtase_FMN_N"/>
</dbReference>
<organism evidence="2 3">
    <name type="scientific">Marinobacter psychrophilus</name>
    <dbReference type="NCBI Taxonomy" id="330734"/>
    <lineage>
        <taxon>Bacteria</taxon>
        <taxon>Pseudomonadati</taxon>
        <taxon>Pseudomonadota</taxon>
        <taxon>Gammaproteobacteria</taxon>
        <taxon>Pseudomonadales</taxon>
        <taxon>Marinobacteraceae</taxon>
        <taxon>Marinobacter</taxon>
    </lineage>
</organism>
<dbReference type="InterPro" id="IPR013785">
    <property type="entry name" value="Aldolase_TIM"/>
</dbReference>